<dbReference type="Pfam" id="PF00810">
    <property type="entry name" value="ER_lumen_recept"/>
    <property type="match status" value="1"/>
</dbReference>
<evidence type="ECO:0000313" key="12">
    <source>
        <dbReference type="EMBL" id="GJQ08444.1"/>
    </source>
</evidence>
<keyword evidence="5 11" id="KW-0256">Endoplasmic reticulum</keyword>
<organism evidence="12 13">
    <name type="scientific">Galdieria partita</name>
    <dbReference type="NCBI Taxonomy" id="83374"/>
    <lineage>
        <taxon>Eukaryota</taxon>
        <taxon>Rhodophyta</taxon>
        <taxon>Bangiophyceae</taxon>
        <taxon>Galdieriales</taxon>
        <taxon>Galdieriaceae</taxon>
        <taxon>Galdieria</taxon>
    </lineage>
</organism>
<dbReference type="Proteomes" id="UP001061958">
    <property type="component" value="Unassembled WGS sequence"/>
</dbReference>
<evidence type="ECO:0000256" key="1">
    <source>
        <dbReference type="ARBA" id="ARBA00004477"/>
    </source>
</evidence>
<keyword evidence="3 11" id="KW-0813">Transport</keyword>
<feature type="transmembrane region" description="Helical" evidence="11">
    <location>
        <begin position="97"/>
        <end position="117"/>
    </location>
</feature>
<feature type="transmembrane region" description="Helical" evidence="11">
    <location>
        <begin position="185"/>
        <end position="206"/>
    </location>
</feature>
<dbReference type="PRINTS" id="PR00660">
    <property type="entry name" value="ERLUMENR"/>
</dbReference>
<dbReference type="GO" id="GO:0015031">
    <property type="term" value="P:protein transport"/>
    <property type="evidence" value="ECO:0007669"/>
    <property type="project" value="UniProtKB-KW"/>
</dbReference>
<proteinExistence type="inferred from homology"/>
<dbReference type="AlphaFoldDB" id="A0A9C7PQ33"/>
<evidence type="ECO:0000256" key="2">
    <source>
        <dbReference type="ARBA" id="ARBA00010120"/>
    </source>
</evidence>
<dbReference type="PANTHER" id="PTHR10585">
    <property type="entry name" value="ER LUMEN PROTEIN RETAINING RECEPTOR"/>
    <property type="match status" value="1"/>
</dbReference>
<feature type="transmembrane region" description="Helical" evidence="11">
    <location>
        <begin position="36"/>
        <end position="57"/>
    </location>
</feature>
<dbReference type="GO" id="GO:0005789">
    <property type="term" value="C:endoplasmic reticulum membrane"/>
    <property type="evidence" value="ECO:0007669"/>
    <property type="project" value="UniProtKB-SubCell"/>
</dbReference>
<comment type="caution">
    <text evidence="11">Lacks conserved residue(s) required for the propagation of feature annotation.</text>
</comment>
<keyword evidence="6" id="KW-0931">ER-Golgi transport</keyword>
<comment type="subcellular location">
    <subcellularLocation>
        <location evidence="1 11">Endoplasmic reticulum membrane</location>
        <topology evidence="1 11">Multi-pass membrane protein</topology>
    </subcellularLocation>
</comment>
<comment type="caution">
    <text evidence="12">The sequence shown here is derived from an EMBL/GenBank/DDBJ whole genome shotgun (WGS) entry which is preliminary data.</text>
</comment>
<accession>A0A9C7PQ33</accession>
<evidence type="ECO:0000256" key="11">
    <source>
        <dbReference type="RuleBase" id="RU000634"/>
    </source>
</evidence>
<dbReference type="OrthoDB" id="7694678at2759"/>
<name>A0A9C7PQ33_9RHOD</name>
<evidence type="ECO:0000256" key="7">
    <source>
        <dbReference type="ARBA" id="ARBA00022927"/>
    </source>
</evidence>
<dbReference type="GO" id="GO:0016192">
    <property type="term" value="P:vesicle-mediated transport"/>
    <property type="evidence" value="ECO:0007669"/>
    <property type="project" value="UniProtKB-KW"/>
</dbReference>
<dbReference type="PROSITE" id="PS00952">
    <property type="entry name" value="ER_LUMEN_RECEPTOR_2"/>
    <property type="match status" value="1"/>
</dbReference>
<evidence type="ECO:0000256" key="4">
    <source>
        <dbReference type="ARBA" id="ARBA00022692"/>
    </source>
</evidence>
<reference evidence="12" key="2">
    <citation type="submission" date="2022-01" db="EMBL/GenBank/DDBJ databases">
        <authorList>
            <person name="Hirooka S."/>
            <person name="Miyagishima S.Y."/>
        </authorList>
    </citation>
    <scope>NUCLEOTIDE SEQUENCE</scope>
    <source>
        <strain evidence="12">NBRC 102759</strain>
    </source>
</reference>
<evidence type="ECO:0000313" key="13">
    <source>
        <dbReference type="Proteomes" id="UP001061958"/>
    </source>
</evidence>
<keyword evidence="7 11" id="KW-0653">Protein transport</keyword>
<evidence type="ECO:0000256" key="8">
    <source>
        <dbReference type="ARBA" id="ARBA00022989"/>
    </source>
</evidence>
<comment type="similarity">
    <text evidence="2 11">Belongs to the ERD2 family.</text>
</comment>
<feature type="transmembrane region" description="Helical" evidence="11">
    <location>
        <begin position="63"/>
        <end position="85"/>
    </location>
</feature>
<dbReference type="GO" id="GO:0046923">
    <property type="term" value="F:ER retention sequence binding"/>
    <property type="evidence" value="ECO:0007669"/>
    <property type="project" value="InterPro"/>
</dbReference>
<gene>
    <name evidence="12" type="ORF">GpartN1_g235.t1</name>
</gene>
<dbReference type="GO" id="GO:0006621">
    <property type="term" value="P:protein retention in ER lumen"/>
    <property type="evidence" value="ECO:0007669"/>
    <property type="project" value="InterPro"/>
</dbReference>
<evidence type="ECO:0000256" key="5">
    <source>
        <dbReference type="ARBA" id="ARBA00022824"/>
    </source>
</evidence>
<keyword evidence="13" id="KW-1185">Reference proteome</keyword>
<evidence type="ECO:0000256" key="3">
    <source>
        <dbReference type="ARBA" id="ARBA00022448"/>
    </source>
</evidence>
<sequence length="219" mass="25842">MNVFRIAGDLLHCISIFILLHKMRRTRTCTGISRKTLELYALVFLTRYLDLFTGGYFDSVLSLYNTVLKLLFLASTFYCVYLLRVKYRHTYDRSHDTFRVPFLLGGAAVLAFIFPQRYSILEILWSFSQYLEAVAILPQLLLLQRTGEVENLTSHYIFCLGAYRACYVLNWIWRFFSDSTYRGQYVTWTAGLIQTSLYADFFYYYLKYKKQGRALKLPP</sequence>
<keyword evidence="8 11" id="KW-1133">Transmembrane helix</keyword>
<evidence type="ECO:0000256" key="6">
    <source>
        <dbReference type="ARBA" id="ARBA00022892"/>
    </source>
</evidence>
<dbReference type="InterPro" id="IPR000133">
    <property type="entry name" value="ER_ret_rcpt"/>
</dbReference>
<keyword evidence="4 11" id="KW-0812">Transmembrane</keyword>
<keyword evidence="9 11" id="KW-0472">Membrane</keyword>
<dbReference type="EMBL" id="BQMJ01000002">
    <property type="protein sequence ID" value="GJQ08444.1"/>
    <property type="molecule type" value="Genomic_DNA"/>
</dbReference>
<evidence type="ECO:0000256" key="9">
    <source>
        <dbReference type="ARBA" id="ARBA00023136"/>
    </source>
</evidence>
<protein>
    <recommendedName>
        <fullName evidence="11">ER lumen protein-retaining receptor</fullName>
    </recommendedName>
</protein>
<keyword evidence="10 11" id="KW-0675">Receptor</keyword>
<evidence type="ECO:0000256" key="10">
    <source>
        <dbReference type="ARBA" id="ARBA00023170"/>
    </source>
</evidence>
<reference evidence="12" key="1">
    <citation type="journal article" date="2022" name="Proc. Natl. Acad. Sci. U.S.A.">
        <title>Life cycle and functional genomics of the unicellular red alga Galdieria for elucidating algal and plant evolution and industrial use.</title>
        <authorList>
            <person name="Hirooka S."/>
            <person name="Itabashi T."/>
            <person name="Ichinose T.M."/>
            <person name="Onuma R."/>
            <person name="Fujiwara T."/>
            <person name="Yamashita S."/>
            <person name="Jong L.W."/>
            <person name="Tomita R."/>
            <person name="Iwane A.H."/>
            <person name="Miyagishima S.Y."/>
        </authorList>
    </citation>
    <scope>NUCLEOTIDE SEQUENCE</scope>
    <source>
        <strain evidence="12">NBRC 102759</strain>
    </source>
</reference>